<feature type="transmembrane region" description="Helical" evidence="4">
    <location>
        <begin position="66"/>
        <end position="87"/>
    </location>
</feature>
<evidence type="ECO:0000256" key="3">
    <source>
        <dbReference type="SAM" id="MobiDB-lite"/>
    </source>
</evidence>
<feature type="transmembrane region" description="Helical" evidence="4">
    <location>
        <begin position="395"/>
        <end position="416"/>
    </location>
</feature>
<dbReference type="PANTHER" id="PTHR11360:SF234">
    <property type="entry name" value="MFS-TYPE TRANSPORTER DBAD-RELATED"/>
    <property type="match status" value="1"/>
</dbReference>
<dbReference type="Pfam" id="PF07690">
    <property type="entry name" value="MFS_1"/>
    <property type="match status" value="1"/>
</dbReference>
<dbReference type="InterPro" id="IPR036259">
    <property type="entry name" value="MFS_trans_sf"/>
</dbReference>
<sequence>MTSEKPAMGLHGEAPLTTNNTTTTTTTTITDHSTTSLARDDAAAPDQETAPSASPPPPQIKEDWRAWMQVLGAFCLNLNTWGMMNSYGAFQTYYQLELLRSHSSSEIAWIGSTQAFLLFVVSVAAGALFDAGFTPWLLWGGGLLVVAGMLLVSATSLYWQVLVTQAVMMGLGFGLLYLVAPAVVSQYFGPRTALAMGASSSGSAIGGVIFPIAFARLVPKVGFGWTCRILGFILLVTSVIPALLMRSKQPPRRDRKLIDAAAFRDVPYLLLNAGLTFGFMGLYIIFNYIELFALDRTNVSHGLADYLLVILNVSSLPGRIIPGYYADKIGSINVQTTVALFSAVLTFCLYAIHSTAGLVVFCIIYGFFSGAFMGLPAAGIVSLSDDKSKIGIRIGMTLGTVGFGVLVSNPIAGAIVGHDNNWIGLISWCGALLFASSICLVASRVSKVGWGLTKAI</sequence>
<comment type="subcellular location">
    <subcellularLocation>
        <location evidence="1">Membrane</location>
        <topology evidence="1">Multi-pass membrane protein</topology>
    </subcellularLocation>
</comment>
<dbReference type="EMBL" id="JAAHCF010000873">
    <property type="protein sequence ID" value="KAK8141698.1"/>
    <property type="molecule type" value="Genomic_DNA"/>
</dbReference>
<name>A0AAW0RHN8_9HYPO</name>
<feature type="domain" description="Major facilitator superfamily (MFS) profile" evidence="5">
    <location>
        <begin position="65"/>
        <end position="456"/>
    </location>
</feature>
<evidence type="ECO:0000256" key="2">
    <source>
        <dbReference type="ARBA" id="ARBA00006727"/>
    </source>
</evidence>
<keyword evidence="7" id="KW-1185">Reference proteome</keyword>
<dbReference type="InterPro" id="IPR011701">
    <property type="entry name" value="MFS"/>
</dbReference>
<feature type="transmembrane region" description="Helical" evidence="4">
    <location>
        <begin position="422"/>
        <end position="442"/>
    </location>
</feature>
<gene>
    <name evidence="6" type="ORF">G3M48_010045</name>
</gene>
<dbReference type="AlphaFoldDB" id="A0AAW0RHN8"/>
<dbReference type="PANTHER" id="PTHR11360">
    <property type="entry name" value="MONOCARBOXYLATE TRANSPORTER"/>
    <property type="match status" value="1"/>
</dbReference>
<proteinExistence type="inferred from homology"/>
<dbReference type="InterPro" id="IPR020846">
    <property type="entry name" value="MFS_dom"/>
</dbReference>
<feature type="transmembrane region" description="Helical" evidence="4">
    <location>
        <begin position="196"/>
        <end position="217"/>
    </location>
</feature>
<keyword evidence="4" id="KW-1133">Transmembrane helix</keyword>
<dbReference type="GO" id="GO:0022857">
    <property type="term" value="F:transmembrane transporter activity"/>
    <property type="evidence" value="ECO:0007669"/>
    <property type="project" value="InterPro"/>
</dbReference>
<feature type="transmembrane region" description="Helical" evidence="4">
    <location>
        <begin position="136"/>
        <end position="159"/>
    </location>
</feature>
<evidence type="ECO:0000259" key="5">
    <source>
        <dbReference type="PROSITE" id="PS50850"/>
    </source>
</evidence>
<feature type="transmembrane region" description="Helical" evidence="4">
    <location>
        <begin position="107"/>
        <end position="129"/>
    </location>
</feature>
<feature type="transmembrane region" description="Helical" evidence="4">
    <location>
        <begin position="223"/>
        <end position="245"/>
    </location>
</feature>
<dbReference type="Gene3D" id="1.20.1250.20">
    <property type="entry name" value="MFS general substrate transporter like domains"/>
    <property type="match status" value="2"/>
</dbReference>
<comment type="similarity">
    <text evidence="2">Belongs to the major facilitator superfamily. Monocarboxylate porter (TC 2.A.1.13) family.</text>
</comment>
<evidence type="ECO:0000256" key="1">
    <source>
        <dbReference type="ARBA" id="ARBA00004141"/>
    </source>
</evidence>
<evidence type="ECO:0000256" key="4">
    <source>
        <dbReference type="SAM" id="Phobius"/>
    </source>
</evidence>
<evidence type="ECO:0000313" key="7">
    <source>
        <dbReference type="Proteomes" id="UP001397290"/>
    </source>
</evidence>
<feature type="transmembrane region" description="Helical" evidence="4">
    <location>
        <begin position="165"/>
        <end position="184"/>
    </location>
</feature>
<dbReference type="GO" id="GO:0016020">
    <property type="term" value="C:membrane"/>
    <property type="evidence" value="ECO:0007669"/>
    <property type="project" value="UniProtKB-SubCell"/>
</dbReference>
<organism evidence="6 7">
    <name type="scientific">Beauveria asiatica</name>
    <dbReference type="NCBI Taxonomy" id="1069075"/>
    <lineage>
        <taxon>Eukaryota</taxon>
        <taxon>Fungi</taxon>
        <taxon>Dikarya</taxon>
        <taxon>Ascomycota</taxon>
        <taxon>Pezizomycotina</taxon>
        <taxon>Sordariomycetes</taxon>
        <taxon>Hypocreomycetidae</taxon>
        <taxon>Hypocreales</taxon>
        <taxon>Cordycipitaceae</taxon>
        <taxon>Beauveria</taxon>
    </lineage>
</organism>
<comment type="caution">
    <text evidence="6">The sequence shown here is derived from an EMBL/GenBank/DDBJ whole genome shotgun (WGS) entry which is preliminary data.</text>
</comment>
<dbReference type="InterPro" id="IPR050327">
    <property type="entry name" value="Proton-linked_MCT"/>
</dbReference>
<dbReference type="SUPFAM" id="SSF103473">
    <property type="entry name" value="MFS general substrate transporter"/>
    <property type="match status" value="1"/>
</dbReference>
<feature type="transmembrane region" description="Helical" evidence="4">
    <location>
        <begin position="266"/>
        <end position="286"/>
    </location>
</feature>
<keyword evidence="4" id="KW-0812">Transmembrane</keyword>
<dbReference type="PROSITE" id="PS50850">
    <property type="entry name" value="MFS"/>
    <property type="match status" value="1"/>
</dbReference>
<feature type="region of interest" description="Disordered" evidence="3">
    <location>
        <begin position="1"/>
        <end position="59"/>
    </location>
</feature>
<feature type="transmembrane region" description="Helical" evidence="4">
    <location>
        <begin position="332"/>
        <end position="352"/>
    </location>
</feature>
<accession>A0AAW0RHN8</accession>
<feature type="compositionally biased region" description="Low complexity" evidence="3">
    <location>
        <begin position="17"/>
        <end position="35"/>
    </location>
</feature>
<evidence type="ECO:0000313" key="6">
    <source>
        <dbReference type="EMBL" id="KAK8141698.1"/>
    </source>
</evidence>
<feature type="transmembrane region" description="Helical" evidence="4">
    <location>
        <begin position="358"/>
        <end position="383"/>
    </location>
</feature>
<dbReference type="Proteomes" id="UP001397290">
    <property type="component" value="Unassembled WGS sequence"/>
</dbReference>
<keyword evidence="4" id="KW-0472">Membrane</keyword>
<protein>
    <recommendedName>
        <fullName evidence="5">Major facilitator superfamily (MFS) profile domain-containing protein</fullName>
    </recommendedName>
</protein>
<reference evidence="6 7" key="1">
    <citation type="submission" date="2020-02" db="EMBL/GenBank/DDBJ databases">
        <title>Comparative genomics of the hypocrealean fungal genus Beauvera.</title>
        <authorList>
            <person name="Showalter D.N."/>
            <person name="Bushley K.E."/>
            <person name="Rehner S.A."/>
        </authorList>
    </citation>
    <scope>NUCLEOTIDE SEQUENCE [LARGE SCALE GENOMIC DNA]</scope>
    <source>
        <strain evidence="6 7">ARSEF4384</strain>
    </source>
</reference>